<proteinExistence type="predicted"/>
<dbReference type="Proteomes" id="UP000515153">
    <property type="component" value="Chromosome I"/>
</dbReference>
<sequence>MTSDSRSAQPRSSGSGSSRNLPIHPGKQKPTAQTPARIQTQSLHVADPFLSDFLNPSFDPVAYLNSVLPPLQTSSGRTSATASARQAASSGGGGTAPKPVPLAELSSQAQAQINQLNIHTTRLAATLTQLTDDILRSGSRLAYEVELLRGETLGLAETLTEGLSEDVAKFVPGGVGAATAAAARQQPRATAVAHDEDSGNQRGVEEEQGGTAGPGPSDPPYITQLRTLTLVRSRLESVIKTFGDAMEFVFPPSEVSVSSGFLSVSAPDPGKEAHSTEEKGQQVLRDLREEISGLLAVSDPKGIEDAVHRIEGLKDLNKVWHGTAEEKGRTRFLESLAKLVEDRHRELLRELEQAKRDGERSDSAADAGSSAKKTTAATTANASESRGYGGGYGFISQLQKIRGGL</sequence>
<feature type="compositionally biased region" description="Low complexity" evidence="1">
    <location>
        <begin position="181"/>
        <end position="192"/>
    </location>
</feature>
<feature type="compositionally biased region" description="Basic and acidic residues" evidence="1">
    <location>
        <begin position="193"/>
        <end position="205"/>
    </location>
</feature>
<feature type="compositionally biased region" description="Low complexity" evidence="1">
    <location>
        <begin position="1"/>
        <end position="19"/>
    </location>
</feature>
<reference evidence="2 3" key="1">
    <citation type="journal article" date="2019" name="Mol. Biol. Evol.">
        <title>Blast fungal genomes show frequent chromosomal changes, gene gains and losses, and effector gene turnover.</title>
        <authorList>
            <person name="Gomez Luciano L.B."/>
            <person name="Jason Tsai I."/>
            <person name="Chuma I."/>
            <person name="Tosa Y."/>
            <person name="Chen Y.H."/>
            <person name="Li J.Y."/>
            <person name="Li M.Y."/>
            <person name="Jade Lu M.Y."/>
            <person name="Nakayashiki H."/>
            <person name="Li W.H."/>
        </authorList>
    </citation>
    <scope>NUCLEOTIDE SEQUENCE [LARGE SCALE GENOMIC DNA]</scope>
    <source>
        <strain evidence="2 3">NI907</strain>
    </source>
</reference>
<feature type="compositionally biased region" description="Low complexity" evidence="1">
    <location>
        <begin position="73"/>
        <end position="89"/>
    </location>
</feature>
<feature type="compositionally biased region" description="Basic and acidic residues" evidence="1">
    <location>
        <begin position="352"/>
        <end position="363"/>
    </location>
</feature>
<dbReference type="GeneID" id="41960681"/>
<feature type="compositionally biased region" description="Low complexity" evidence="1">
    <location>
        <begin position="364"/>
        <end position="383"/>
    </location>
</feature>
<gene>
    <name evidence="3" type="ORF">PgNI_05741</name>
</gene>
<dbReference type="Gene3D" id="6.10.250.2790">
    <property type="match status" value="1"/>
</dbReference>
<organism evidence="2 3">
    <name type="scientific">Pyricularia grisea</name>
    <name type="common">Crabgrass-specific blast fungus</name>
    <name type="synonym">Magnaporthe grisea</name>
    <dbReference type="NCBI Taxonomy" id="148305"/>
    <lineage>
        <taxon>Eukaryota</taxon>
        <taxon>Fungi</taxon>
        <taxon>Dikarya</taxon>
        <taxon>Ascomycota</taxon>
        <taxon>Pezizomycotina</taxon>
        <taxon>Sordariomycetes</taxon>
        <taxon>Sordariomycetidae</taxon>
        <taxon>Magnaporthales</taxon>
        <taxon>Pyriculariaceae</taxon>
        <taxon>Pyricularia</taxon>
    </lineage>
</organism>
<feature type="region of interest" description="Disordered" evidence="1">
    <location>
        <begin position="73"/>
        <end position="101"/>
    </location>
</feature>
<evidence type="ECO:0000256" key="1">
    <source>
        <dbReference type="SAM" id="MobiDB-lite"/>
    </source>
</evidence>
<dbReference type="KEGG" id="pgri:PgNI_05741"/>
<dbReference type="RefSeq" id="XP_030982667.1">
    <property type="nucleotide sequence ID" value="XM_031125772.1"/>
</dbReference>
<evidence type="ECO:0000313" key="2">
    <source>
        <dbReference type="Proteomes" id="UP000515153"/>
    </source>
</evidence>
<reference evidence="3" key="2">
    <citation type="submission" date="2019-10" db="EMBL/GenBank/DDBJ databases">
        <authorList>
            <consortium name="NCBI Genome Project"/>
        </authorList>
    </citation>
    <scope>NUCLEOTIDE SEQUENCE</scope>
    <source>
        <strain evidence="3">NI907</strain>
    </source>
</reference>
<keyword evidence="2" id="KW-1185">Reference proteome</keyword>
<protein>
    <submittedName>
        <fullName evidence="3">Uncharacterized protein</fullName>
    </submittedName>
</protein>
<feature type="compositionally biased region" description="Polar residues" evidence="1">
    <location>
        <begin position="30"/>
        <end position="40"/>
    </location>
</feature>
<accession>A0A6P8B639</accession>
<reference evidence="3" key="3">
    <citation type="submission" date="2025-08" db="UniProtKB">
        <authorList>
            <consortium name="RefSeq"/>
        </authorList>
    </citation>
    <scope>IDENTIFICATION</scope>
    <source>
        <strain evidence="3">NI907</strain>
    </source>
</reference>
<dbReference type="AlphaFoldDB" id="A0A6P8B639"/>
<evidence type="ECO:0000313" key="3">
    <source>
        <dbReference type="RefSeq" id="XP_030982667.1"/>
    </source>
</evidence>
<feature type="region of interest" description="Disordered" evidence="1">
    <location>
        <begin position="1"/>
        <end position="40"/>
    </location>
</feature>
<feature type="region of interest" description="Disordered" evidence="1">
    <location>
        <begin position="181"/>
        <end position="221"/>
    </location>
</feature>
<name>A0A6P8B639_PYRGI</name>
<feature type="region of interest" description="Disordered" evidence="1">
    <location>
        <begin position="352"/>
        <end position="383"/>
    </location>
</feature>